<proteinExistence type="predicted"/>
<sequence>MFFLCAKSFKEGKKIMAGKKQNKQMVTSLANEANNLWIDSKYLKGFDIQEEKSGKNVVYQREYFTDDQFNSIKNNQIPIIFLFGDNEQDNIRQNRKEKRLGFSGQARIAGKLEFEDKLSVGIITLWHSVWRINLFIIIIFFFFERDMTSNKKFKNGNALSISCYRKFDKGSLFYSILLFNILDSLDCFCFKKKKKIGATSFFLPEGQSGALFLKIFFCKKISS</sequence>
<dbReference type="AlphaFoldDB" id="X6NAY9"/>
<evidence type="ECO:0000256" key="1">
    <source>
        <dbReference type="SAM" id="Phobius"/>
    </source>
</evidence>
<keyword evidence="1" id="KW-0472">Membrane</keyword>
<reference evidence="2 3" key="1">
    <citation type="journal article" date="2013" name="Curr. Biol.">
        <title>The Genome of the Foraminiferan Reticulomyxa filosa.</title>
        <authorList>
            <person name="Glockner G."/>
            <person name="Hulsmann N."/>
            <person name="Schleicher M."/>
            <person name="Noegel A.A."/>
            <person name="Eichinger L."/>
            <person name="Gallinger C."/>
            <person name="Pawlowski J."/>
            <person name="Sierra R."/>
            <person name="Euteneuer U."/>
            <person name="Pillet L."/>
            <person name="Moustafa A."/>
            <person name="Platzer M."/>
            <person name="Groth M."/>
            <person name="Szafranski K."/>
            <person name="Schliwa M."/>
        </authorList>
    </citation>
    <scope>NUCLEOTIDE SEQUENCE [LARGE SCALE GENOMIC DNA]</scope>
</reference>
<keyword evidence="3" id="KW-1185">Reference proteome</keyword>
<name>X6NAY9_RETFI</name>
<evidence type="ECO:0000313" key="3">
    <source>
        <dbReference type="Proteomes" id="UP000023152"/>
    </source>
</evidence>
<feature type="transmembrane region" description="Helical" evidence="1">
    <location>
        <begin position="120"/>
        <end position="143"/>
    </location>
</feature>
<gene>
    <name evidence="2" type="ORF">RFI_14723</name>
</gene>
<comment type="caution">
    <text evidence="2">The sequence shown here is derived from an EMBL/GenBank/DDBJ whole genome shotgun (WGS) entry which is preliminary data.</text>
</comment>
<accession>X6NAY9</accession>
<evidence type="ECO:0000313" key="2">
    <source>
        <dbReference type="EMBL" id="ETO22477.1"/>
    </source>
</evidence>
<keyword evidence="1" id="KW-0812">Transmembrane</keyword>
<dbReference type="EMBL" id="ASPP01010706">
    <property type="protein sequence ID" value="ETO22477.1"/>
    <property type="molecule type" value="Genomic_DNA"/>
</dbReference>
<protein>
    <submittedName>
        <fullName evidence="2">Uncharacterized protein</fullName>
    </submittedName>
</protein>
<keyword evidence="1" id="KW-1133">Transmembrane helix</keyword>
<organism evidence="2 3">
    <name type="scientific">Reticulomyxa filosa</name>
    <dbReference type="NCBI Taxonomy" id="46433"/>
    <lineage>
        <taxon>Eukaryota</taxon>
        <taxon>Sar</taxon>
        <taxon>Rhizaria</taxon>
        <taxon>Retaria</taxon>
        <taxon>Foraminifera</taxon>
        <taxon>Monothalamids</taxon>
        <taxon>Reticulomyxidae</taxon>
        <taxon>Reticulomyxa</taxon>
    </lineage>
</organism>
<dbReference type="Proteomes" id="UP000023152">
    <property type="component" value="Unassembled WGS sequence"/>
</dbReference>